<dbReference type="AlphaFoldDB" id="A0A6A6E702"/>
<gene>
    <name evidence="1" type="ORF">K469DRAFT_706533</name>
</gene>
<proteinExistence type="predicted"/>
<evidence type="ECO:0000313" key="1">
    <source>
        <dbReference type="EMBL" id="KAF2186542.1"/>
    </source>
</evidence>
<keyword evidence="2" id="KW-1185">Reference proteome</keyword>
<evidence type="ECO:0000313" key="2">
    <source>
        <dbReference type="Proteomes" id="UP000800200"/>
    </source>
</evidence>
<dbReference type="EMBL" id="ML994629">
    <property type="protein sequence ID" value="KAF2186542.1"/>
    <property type="molecule type" value="Genomic_DNA"/>
</dbReference>
<reference evidence="1" key="1">
    <citation type="journal article" date="2020" name="Stud. Mycol.">
        <title>101 Dothideomycetes genomes: a test case for predicting lifestyles and emergence of pathogens.</title>
        <authorList>
            <person name="Haridas S."/>
            <person name="Albert R."/>
            <person name="Binder M."/>
            <person name="Bloem J."/>
            <person name="Labutti K."/>
            <person name="Salamov A."/>
            <person name="Andreopoulos B."/>
            <person name="Baker S."/>
            <person name="Barry K."/>
            <person name="Bills G."/>
            <person name="Bluhm B."/>
            <person name="Cannon C."/>
            <person name="Castanera R."/>
            <person name="Culley D."/>
            <person name="Daum C."/>
            <person name="Ezra D."/>
            <person name="Gonzalez J."/>
            <person name="Henrissat B."/>
            <person name="Kuo A."/>
            <person name="Liang C."/>
            <person name="Lipzen A."/>
            <person name="Lutzoni F."/>
            <person name="Magnuson J."/>
            <person name="Mondo S."/>
            <person name="Nolan M."/>
            <person name="Ohm R."/>
            <person name="Pangilinan J."/>
            <person name="Park H.-J."/>
            <person name="Ramirez L."/>
            <person name="Alfaro M."/>
            <person name="Sun H."/>
            <person name="Tritt A."/>
            <person name="Yoshinaga Y."/>
            <person name="Zwiers L.-H."/>
            <person name="Turgeon B."/>
            <person name="Goodwin S."/>
            <person name="Spatafora J."/>
            <person name="Crous P."/>
            <person name="Grigoriev I."/>
        </authorList>
    </citation>
    <scope>NUCLEOTIDE SEQUENCE</scope>
    <source>
        <strain evidence="1">CBS 207.26</strain>
    </source>
</reference>
<dbReference type="Proteomes" id="UP000800200">
    <property type="component" value="Unassembled WGS sequence"/>
</dbReference>
<protein>
    <submittedName>
        <fullName evidence="1">Uncharacterized protein</fullName>
    </submittedName>
</protein>
<organism evidence="1 2">
    <name type="scientific">Zopfia rhizophila CBS 207.26</name>
    <dbReference type="NCBI Taxonomy" id="1314779"/>
    <lineage>
        <taxon>Eukaryota</taxon>
        <taxon>Fungi</taxon>
        <taxon>Dikarya</taxon>
        <taxon>Ascomycota</taxon>
        <taxon>Pezizomycotina</taxon>
        <taxon>Dothideomycetes</taxon>
        <taxon>Dothideomycetes incertae sedis</taxon>
        <taxon>Zopfiaceae</taxon>
        <taxon>Zopfia</taxon>
    </lineage>
</organism>
<name>A0A6A6E702_9PEZI</name>
<sequence length="117" mass="13490">MVRRLLPRPFHTPDAKWIEYLCLSGYLWLPSVYSMNQVEYFLKHSTLIILLLSRMPSIFVHFLLQSPAFYTTSLSPPTSRPSPPSHILDLAEHSWCLEHFHAPFPLHADSHTSCADS</sequence>
<accession>A0A6A6E702</accession>